<dbReference type="PANTHER" id="PTHR33744">
    <property type="entry name" value="CARBOHYDRATE DIACID REGULATOR"/>
    <property type="match status" value="1"/>
</dbReference>
<reference evidence="4" key="1">
    <citation type="submission" date="2020-07" db="EMBL/GenBank/DDBJ databases">
        <authorList>
            <person name="Partida-Martinez L."/>
            <person name="Huntemann M."/>
            <person name="Clum A."/>
            <person name="Wang J."/>
            <person name="Palaniappan K."/>
            <person name="Ritter S."/>
            <person name="Chen I.-M."/>
            <person name="Stamatis D."/>
            <person name="Reddy T."/>
            <person name="O'Malley R."/>
            <person name="Daum C."/>
            <person name="Shapiro N."/>
            <person name="Ivanova N."/>
            <person name="Kyrpides N."/>
            <person name="Woyke T."/>
        </authorList>
    </citation>
    <scope>NUCLEOTIDE SEQUENCE [LARGE SCALE GENOMIC DNA]</scope>
    <source>
        <strain evidence="4">AT2.8</strain>
    </source>
</reference>
<feature type="domain" description="GAF" evidence="2">
    <location>
        <begin position="25"/>
        <end position="186"/>
    </location>
</feature>
<evidence type="ECO:0000259" key="2">
    <source>
        <dbReference type="SMART" id="SM00065"/>
    </source>
</evidence>
<dbReference type="SUPFAM" id="SSF55781">
    <property type="entry name" value="GAF domain-like"/>
    <property type="match status" value="1"/>
</dbReference>
<dbReference type="Gene3D" id="1.10.10.2840">
    <property type="entry name" value="PucR C-terminal helix-turn-helix domain"/>
    <property type="match status" value="1"/>
</dbReference>
<dbReference type="InterPro" id="IPR041522">
    <property type="entry name" value="CdaR_GGDEF"/>
</dbReference>
<dbReference type="InterPro" id="IPR003018">
    <property type="entry name" value="GAF"/>
</dbReference>
<dbReference type="Proteomes" id="UP000548423">
    <property type="component" value="Unassembled WGS sequence"/>
</dbReference>
<accession>A0A852TBS7</accession>
<reference evidence="4" key="2">
    <citation type="submission" date="2020-08" db="EMBL/GenBank/DDBJ databases">
        <title>The Agave Microbiome: Exploring the role of microbial communities in plant adaptations to desert environments.</title>
        <authorList>
            <person name="Partida-Martinez L.P."/>
        </authorList>
    </citation>
    <scope>NUCLEOTIDE SEQUENCE [LARGE SCALE GENOMIC DNA]</scope>
    <source>
        <strain evidence="4">AT2.8</strain>
    </source>
</reference>
<dbReference type="Pfam" id="PF13556">
    <property type="entry name" value="HTH_30"/>
    <property type="match status" value="1"/>
</dbReference>
<dbReference type="InterPro" id="IPR051448">
    <property type="entry name" value="CdaR-like_regulators"/>
</dbReference>
<dbReference type="InterPro" id="IPR025736">
    <property type="entry name" value="PucR_C-HTH_dom"/>
</dbReference>
<dbReference type="AlphaFoldDB" id="A0A852TBS7"/>
<gene>
    <name evidence="3" type="ORF">F4694_003030</name>
</gene>
<dbReference type="SMART" id="SM00065">
    <property type="entry name" value="GAF"/>
    <property type="match status" value="1"/>
</dbReference>
<dbReference type="Gene3D" id="3.30.450.40">
    <property type="match status" value="2"/>
</dbReference>
<evidence type="ECO:0000313" key="4">
    <source>
        <dbReference type="Proteomes" id="UP000548423"/>
    </source>
</evidence>
<organism evidence="3 4">
    <name type="scientific">Neobacillus niacini</name>
    <dbReference type="NCBI Taxonomy" id="86668"/>
    <lineage>
        <taxon>Bacteria</taxon>
        <taxon>Bacillati</taxon>
        <taxon>Bacillota</taxon>
        <taxon>Bacilli</taxon>
        <taxon>Bacillales</taxon>
        <taxon>Bacillaceae</taxon>
        <taxon>Neobacillus</taxon>
    </lineage>
</organism>
<dbReference type="InterPro" id="IPR042070">
    <property type="entry name" value="PucR_C-HTH_sf"/>
</dbReference>
<sequence>MQDTLTHRQLKSLIHVSNVINSKLDINTIFESIMSETISVVEAAGGGSIWIFDKNQNRLIAKSAQGLFYPHIFRQIKLVSGESMTGMAFAAKKCLIFWDEGEVKQALSTLTPYNRDLLDQAIPSNFHFTSVISSPILQKGKCIGVITLDSFEQSLQFKQEDIHLLEAIGHQAAVALERSKLFFEKEKMVNTLSHSIEIHRNLANLVVNGEGIQSILNYIHNTIGQHLFLFDEIGELRASACHSSFSVEMTEYMKAYAKQIILTLENSHTVSEITLIDETYQLVVLPLGSKQKSLGGLIILSHQKVSNVDIAALEHACTVISLELVKEQAVFDTQQRLRGEFVTRLFSGQIDELLIQKAKNLNFDPNWNYVAIIINFKDKSNEEKVFGDPVIRNLLHMTNRTLLGRNLQVTAVRDKNQIVALISLHSKVSSSNIVAEIKELSKKLQLEINHKYSEIDTSIGIGRMKQGLTLIHESFVEATKCIKFLKNYSFEDRVISYTDLGVQRFILQNSKEELIDFIQEVLGPLIQYEQTRKGELLSTLVVYLDQNQNIRKTVDCLHIHTNTLNYRLKRIEEILVTNLNDSHSLFNIHLAINIYQFIKDKDPLQKNKS</sequence>
<comment type="similarity">
    <text evidence="1">Belongs to the CdaR family.</text>
</comment>
<evidence type="ECO:0000256" key="1">
    <source>
        <dbReference type="ARBA" id="ARBA00006754"/>
    </source>
</evidence>
<comment type="caution">
    <text evidence="3">The sequence shown here is derived from an EMBL/GenBank/DDBJ whole genome shotgun (WGS) entry which is preliminary data.</text>
</comment>
<evidence type="ECO:0000313" key="3">
    <source>
        <dbReference type="EMBL" id="NYE06250.1"/>
    </source>
</evidence>
<name>A0A852TBS7_9BACI</name>
<dbReference type="EMBL" id="JACCBX010000006">
    <property type="protein sequence ID" value="NYE06250.1"/>
    <property type="molecule type" value="Genomic_DNA"/>
</dbReference>
<proteinExistence type="inferred from homology"/>
<protein>
    <submittedName>
        <fullName evidence="3">Sugar diacid utilization regulator</fullName>
    </submittedName>
</protein>
<dbReference type="Pfam" id="PF13185">
    <property type="entry name" value="GAF_2"/>
    <property type="match status" value="1"/>
</dbReference>
<dbReference type="Pfam" id="PF17853">
    <property type="entry name" value="GGDEF_2"/>
    <property type="match status" value="1"/>
</dbReference>
<dbReference type="PANTHER" id="PTHR33744:SF1">
    <property type="entry name" value="DNA-BINDING TRANSCRIPTIONAL ACTIVATOR ADER"/>
    <property type="match status" value="1"/>
</dbReference>
<dbReference type="InterPro" id="IPR029016">
    <property type="entry name" value="GAF-like_dom_sf"/>
</dbReference>